<dbReference type="SUPFAM" id="SSF56801">
    <property type="entry name" value="Acetyl-CoA synthetase-like"/>
    <property type="match status" value="1"/>
</dbReference>
<evidence type="ECO:0000256" key="2">
    <source>
        <dbReference type="ARBA" id="ARBA00022598"/>
    </source>
</evidence>
<evidence type="ECO:0000256" key="10">
    <source>
        <dbReference type="ARBA" id="ARBA00083882"/>
    </source>
</evidence>
<dbReference type="InterPro" id="IPR045851">
    <property type="entry name" value="AMP-bd_C_sf"/>
</dbReference>
<dbReference type="EMBL" id="CACSIP010000075">
    <property type="protein sequence ID" value="CAA0137606.1"/>
    <property type="molecule type" value="Genomic_DNA"/>
</dbReference>
<evidence type="ECO:0000313" key="14">
    <source>
        <dbReference type="Proteomes" id="UP000430146"/>
    </source>
</evidence>
<protein>
    <recommendedName>
        <fullName evidence="7">Long-chain-fatty-acid--CoA ligase FadD13</fullName>
        <ecNumber evidence="5">6.2.1.3</ecNumber>
    </recommendedName>
    <alternativeName>
        <fullName evidence="8">Fatty acyl-CoA ligase</fullName>
    </alternativeName>
    <alternativeName>
        <fullName evidence="10">Fatty acyl-CoA synthetase</fullName>
    </alternativeName>
    <alternativeName>
        <fullName evidence="9">Very-long-chain fatty-acyl-CoA synthetase</fullName>
    </alternativeName>
</protein>
<evidence type="ECO:0000256" key="3">
    <source>
        <dbReference type="ARBA" id="ARBA00022832"/>
    </source>
</evidence>
<dbReference type="Pfam" id="PF00501">
    <property type="entry name" value="AMP-binding"/>
    <property type="match status" value="1"/>
</dbReference>
<evidence type="ECO:0000256" key="6">
    <source>
        <dbReference type="ARBA" id="ARBA00036813"/>
    </source>
</evidence>
<evidence type="ECO:0000256" key="5">
    <source>
        <dbReference type="ARBA" id="ARBA00026121"/>
    </source>
</evidence>
<dbReference type="FunFam" id="3.30.300.30:FF:000008">
    <property type="entry name" value="2,3-dihydroxybenzoate-AMP ligase"/>
    <property type="match status" value="1"/>
</dbReference>
<keyword evidence="2 13" id="KW-0436">Ligase</keyword>
<dbReference type="PANTHER" id="PTHR43859">
    <property type="entry name" value="ACYL-ACTIVATING ENZYME"/>
    <property type="match status" value="1"/>
</dbReference>
<sequence>MFYYICGQLLTIRFPGSRAGTHSVKSCRAPGAVSIPYGVARRGNPLHYEGNVTHDFWYEPLTPLGFLDRAAAVHRDGVAVIDGPVQLTYGQLLQRCQRLAGALREDSAVGPVAVLAPNTHVMLEAHYGVPGSGSALLTLNIRLSEQELAWIVDHAEASTLIYDSEWAEKARAIAALSNRPLALVCAGGPDDEYESMLSSADEFFEPVADENGVISLNYTSGTTGKPKGVLYRHRGAYLQSLAMVAHTGLNADSAMLWTLPMFHCNGWCFTWAVTAATGTHVCLRSVVAEDIWRLIDEADITHLNGAPTVLAMMAYAKEARPLSAGRKLLVGTGGAPPTPAILRRMSDLGIDILHLYGLTETYGPVVFSEWRNKWSHLDVGQTAALRARQGIANVVSRPVRIVDSTGADVPADGATMGEVAVRGNNVMGGYLKDPAATAEAAPDGWFRTGDLGVMHPDGYLELRDRSKDVIISGGENISSIEIENVIASHPSVLEVAVIAVPDDKWGEVPGAYVTLHDGALASASDIVTHVRQSLAGFKVPKRVTFGPLPKTATGKVKKYALRSGCEEGRLADHTSAAGSNSAS</sequence>
<gene>
    <name evidence="13" type="ORF">AELLOGFF_02311</name>
</gene>
<evidence type="ECO:0000256" key="4">
    <source>
        <dbReference type="ARBA" id="ARBA00023098"/>
    </source>
</evidence>
<dbReference type="Gene3D" id="3.30.300.30">
    <property type="match status" value="1"/>
</dbReference>
<name>A0A5S9RBU8_MYCVN</name>
<dbReference type="Pfam" id="PF13193">
    <property type="entry name" value="AMP-binding_C"/>
    <property type="match status" value="1"/>
</dbReference>
<dbReference type="Proteomes" id="UP000430146">
    <property type="component" value="Unassembled WGS sequence"/>
</dbReference>
<dbReference type="Gene3D" id="3.40.50.12780">
    <property type="entry name" value="N-terminal domain of ligase-like"/>
    <property type="match status" value="1"/>
</dbReference>
<dbReference type="InterPro" id="IPR042099">
    <property type="entry name" value="ANL_N_sf"/>
</dbReference>
<organism evidence="13 14">
    <name type="scientific">Mycolicibacterium vanbaalenii</name>
    <name type="common">Mycobacterium vanbaalenii</name>
    <dbReference type="NCBI Taxonomy" id="110539"/>
    <lineage>
        <taxon>Bacteria</taxon>
        <taxon>Bacillati</taxon>
        <taxon>Actinomycetota</taxon>
        <taxon>Actinomycetes</taxon>
        <taxon>Mycobacteriales</taxon>
        <taxon>Mycobacteriaceae</taxon>
        <taxon>Mycolicibacterium</taxon>
    </lineage>
</organism>
<proteinExistence type="inferred from homology"/>
<dbReference type="EC" id="6.2.1.3" evidence="5"/>
<feature type="domain" description="AMP-binding enzyme C-terminal" evidence="12">
    <location>
        <begin position="481"/>
        <end position="555"/>
    </location>
</feature>
<comment type="similarity">
    <text evidence="1">Belongs to the ATP-dependent AMP-binding enzyme family.</text>
</comment>
<evidence type="ECO:0000313" key="13">
    <source>
        <dbReference type="EMBL" id="CAA0137606.1"/>
    </source>
</evidence>
<dbReference type="AlphaFoldDB" id="A0A5S9RBU8"/>
<accession>A0A5S9RBU8</accession>
<feature type="domain" description="AMP-dependent synthetase/ligase" evidence="11">
    <location>
        <begin position="67"/>
        <end position="431"/>
    </location>
</feature>
<dbReference type="OrthoDB" id="9803968at2"/>
<dbReference type="InterPro" id="IPR020845">
    <property type="entry name" value="AMP-binding_CS"/>
</dbReference>
<evidence type="ECO:0000256" key="1">
    <source>
        <dbReference type="ARBA" id="ARBA00006432"/>
    </source>
</evidence>
<evidence type="ECO:0000256" key="7">
    <source>
        <dbReference type="ARBA" id="ARBA00069710"/>
    </source>
</evidence>
<comment type="catalytic activity">
    <reaction evidence="6">
        <text>a long-chain fatty acid + ATP + CoA = a long-chain fatty acyl-CoA + AMP + diphosphate</text>
        <dbReference type="Rhea" id="RHEA:15421"/>
        <dbReference type="ChEBI" id="CHEBI:30616"/>
        <dbReference type="ChEBI" id="CHEBI:33019"/>
        <dbReference type="ChEBI" id="CHEBI:57287"/>
        <dbReference type="ChEBI" id="CHEBI:57560"/>
        <dbReference type="ChEBI" id="CHEBI:83139"/>
        <dbReference type="ChEBI" id="CHEBI:456215"/>
        <dbReference type="EC" id="6.2.1.3"/>
    </reaction>
</comment>
<evidence type="ECO:0000256" key="8">
    <source>
        <dbReference type="ARBA" id="ARBA00076959"/>
    </source>
</evidence>
<dbReference type="InterPro" id="IPR000873">
    <property type="entry name" value="AMP-dep_synth/lig_dom"/>
</dbReference>
<evidence type="ECO:0000259" key="12">
    <source>
        <dbReference type="Pfam" id="PF13193"/>
    </source>
</evidence>
<keyword evidence="4" id="KW-0443">Lipid metabolism</keyword>
<dbReference type="InterPro" id="IPR025110">
    <property type="entry name" value="AMP-bd_C"/>
</dbReference>
<dbReference type="PROSITE" id="PS00455">
    <property type="entry name" value="AMP_BINDING"/>
    <property type="match status" value="1"/>
</dbReference>
<keyword evidence="14" id="KW-1185">Reference proteome</keyword>
<reference evidence="13 14" key="1">
    <citation type="submission" date="2019-11" db="EMBL/GenBank/DDBJ databases">
        <authorList>
            <person name="Holert J."/>
        </authorList>
    </citation>
    <scope>NUCLEOTIDE SEQUENCE [LARGE SCALE GENOMIC DNA]</scope>
    <source>
        <strain evidence="13">BC8_1</strain>
    </source>
</reference>
<dbReference type="PANTHER" id="PTHR43859:SF4">
    <property type="entry name" value="BUTANOATE--COA LIGASE AAE1-RELATED"/>
    <property type="match status" value="1"/>
</dbReference>
<evidence type="ECO:0000259" key="11">
    <source>
        <dbReference type="Pfam" id="PF00501"/>
    </source>
</evidence>
<keyword evidence="3" id="KW-0276">Fatty acid metabolism</keyword>
<dbReference type="GO" id="GO:0004467">
    <property type="term" value="F:long-chain fatty acid-CoA ligase activity"/>
    <property type="evidence" value="ECO:0007669"/>
    <property type="project" value="UniProtKB-EC"/>
</dbReference>
<evidence type="ECO:0000256" key="9">
    <source>
        <dbReference type="ARBA" id="ARBA00080667"/>
    </source>
</evidence>